<protein>
    <submittedName>
        <fullName evidence="2">Uncharacterized protein</fullName>
    </submittedName>
</protein>
<proteinExistence type="predicted"/>
<keyword evidence="3" id="KW-1185">Reference proteome</keyword>
<feature type="region of interest" description="Disordered" evidence="1">
    <location>
        <begin position="84"/>
        <end position="127"/>
    </location>
</feature>
<name>A0A1A6H6W0_NEOLE</name>
<dbReference type="EMBL" id="LZPO01044516">
    <property type="protein sequence ID" value="OBS74051.1"/>
    <property type="molecule type" value="Genomic_DNA"/>
</dbReference>
<feature type="compositionally biased region" description="Basic and acidic residues" evidence="1">
    <location>
        <begin position="207"/>
        <end position="223"/>
    </location>
</feature>
<accession>A0A1A6H6W0</accession>
<reference evidence="2 3" key="1">
    <citation type="submission" date="2016-06" db="EMBL/GenBank/DDBJ databases">
        <title>The Draft Genome Sequence and Annotation of the Desert Woodrat Neotoma lepida.</title>
        <authorList>
            <person name="Campbell M."/>
            <person name="Oakeson K.F."/>
            <person name="Yandell M."/>
            <person name="Halpert J.R."/>
            <person name="Dearing D."/>
        </authorList>
    </citation>
    <scope>NUCLEOTIDE SEQUENCE [LARGE SCALE GENOMIC DNA]</scope>
    <source>
        <strain evidence="2">417</strain>
        <tissue evidence="2">Liver</tissue>
    </source>
</reference>
<feature type="compositionally biased region" description="Basic and acidic residues" evidence="1">
    <location>
        <begin position="84"/>
        <end position="113"/>
    </location>
</feature>
<dbReference type="OrthoDB" id="10647566at2759"/>
<organism evidence="2 3">
    <name type="scientific">Neotoma lepida</name>
    <name type="common">Desert woodrat</name>
    <dbReference type="NCBI Taxonomy" id="56216"/>
    <lineage>
        <taxon>Eukaryota</taxon>
        <taxon>Metazoa</taxon>
        <taxon>Chordata</taxon>
        <taxon>Craniata</taxon>
        <taxon>Vertebrata</taxon>
        <taxon>Euteleostomi</taxon>
        <taxon>Mammalia</taxon>
        <taxon>Eutheria</taxon>
        <taxon>Euarchontoglires</taxon>
        <taxon>Glires</taxon>
        <taxon>Rodentia</taxon>
        <taxon>Myomorpha</taxon>
        <taxon>Muroidea</taxon>
        <taxon>Cricetidae</taxon>
        <taxon>Neotominae</taxon>
        <taxon>Neotoma</taxon>
    </lineage>
</organism>
<dbReference type="AlphaFoldDB" id="A0A1A6H6W0"/>
<feature type="compositionally biased region" description="Basic and acidic residues" evidence="1">
    <location>
        <begin position="182"/>
        <end position="191"/>
    </location>
</feature>
<dbReference type="Proteomes" id="UP000092124">
    <property type="component" value="Unassembled WGS sequence"/>
</dbReference>
<gene>
    <name evidence="2" type="ORF">A6R68_15409</name>
</gene>
<comment type="caution">
    <text evidence="2">The sequence shown here is derived from an EMBL/GenBank/DDBJ whole genome shotgun (WGS) entry which is preliminary data.</text>
</comment>
<feature type="region of interest" description="Disordered" evidence="1">
    <location>
        <begin position="154"/>
        <end position="238"/>
    </location>
</feature>
<dbReference type="STRING" id="56216.A0A1A6H6W0"/>
<evidence type="ECO:0000313" key="2">
    <source>
        <dbReference type="EMBL" id="OBS74051.1"/>
    </source>
</evidence>
<evidence type="ECO:0000313" key="3">
    <source>
        <dbReference type="Proteomes" id="UP000092124"/>
    </source>
</evidence>
<evidence type="ECO:0000256" key="1">
    <source>
        <dbReference type="SAM" id="MobiDB-lite"/>
    </source>
</evidence>
<sequence length="238" mass="26816">MGTVGLITTEEMGTVMKTGMTDRVISHGALGMITLGTIIRHDDRGPSPHYPKLNLILEYSQGRRFLCYQAASIFGQAKPVDTAAREREVEERPRAEQEKLQRQLDEPKLDGRPWKKHQVGQGKELRKENVSKAELDWPLKVMLAPVWVKRRSNFPARSQSSDTERQVTEGGKVALAQPSEEGLARKEENKADGVSVPKGQSGNSSRSLRDGGNRDHWEEMERKMAKRIKTPELHLSQL</sequence>